<evidence type="ECO:0000313" key="1">
    <source>
        <dbReference type="EMBL" id="CBY33779.1"/>
    </source>
</evidence>
<dbReference type="AlphaFoldDB" id="E4YE29"/>
<sequence length="459" mass="55324">MEAENSENFYLESKSIREGFADLYSQNDQNSMEWVESLKKIKIRLRKHVYGMIKHSVQPTLEQNFVKKDVDKIIEEANKIKKENNFAPLFFNSLRWISNHDPYIRAEMDYREIPFDIKENEIKGLKNMKLSTYNEDLKTCQYLDFSSEYHYILLAKIFSSKTISSCIIREMSKEFPEVDDKNEEWKILTQYNLKKKVLSHKHTEKCRYDQKTCESIKNKPLKEFNIQNFEKRTNHDPKSLYSYLKCIRNVHQHSRDYHKNELLEYIFGGSGSSTHIFSLVVPDDKLSLFVIYLQCFLSNDEDINVFKIKNVSYLSIFDYDKIFEVSFYGNRRFHFTNYVCHLLYTFYKIPQCDVKYELDKIYDEVYESYIYSPENDDRFFEYLRNHPRLIDVDRIVNFCIFLQTQSQIYRQHHAIKLSAQVLTITKIMNGKKELDEQRKIRNSKTEWRKLELILKSELR</sequence>
<protein>
    <submittedName>
        <fullName evidence="1">Uncharacterized protein</fullName>
    </submittedName>
</protein>
<dbReference type="EMBL" id="FN654447">
    <property type="protein sequence ID" value="CBY33779.1"/>
    <property type="molecule type" value="Genomic_DNA"/>
</dbReference>
<dbReference type="Proteomes" id="UP000011014">
    <property type="component" value="Unassembled WGS sequence"/>
</dbReference>
<organism evidence="1">
    <name type="scientific">Oikopleura dioica</name>
    <name type="common">Tunicate</name>
    <dbReference type="NCBI Taxonomy" id="34765"/>
    <lineage>
        <taxon>Eukaryota</taxon>
        <taxon>Metazoa</taxon>
        <taxon>Chordata</taxon>
        <taxon>Tunicata</taxon>
        <taxon>Appendicularia</taxon>
        <taxon>Copelata</taxon>
        <taxon>Oikopleuridae</taxon>
        <taxon>Oikopleura</taxon>
    </lineage>
</organism>
<accession>E4YE29</accession>
<proteinExistence type="predicted"/>
<name>E4YE29_OIKDI</name>
<reference evidence="1" key="1">
    <citation type="journal article" date="2010" name="Science">
        <title>Plasticity of animal genome architecture unmasked by rapid evolution of a pelagic tunicate.</title>
        <authorList>
            <person name="Denoeud F."/>
            <person name="Henriet S."/>
            <person name="Mungpakdee S."/>
            <person name="Aury J.M."/>
            <person name="Da Silva C."/>
            <person name="Brinkmann H."/>
            <person name="Mikhaleva J."/>
            <person name="Olsen L.C."/>
            <person name="Jubin C."/>
            <person name="Canestro C."/>
            <person name="Bouquet J.M."/>
            <person name="Danks G."/>
            <person name="Poulain J."/>
            <person name="Campsteijn C."/>
            <person name="Adamski M."/>
            <person name="Cross I."/>
            <person name="Yadetie F."/>
            <person name="Muffato M."/>
            <person name="Louis A."/>
            <person name="Butcher S."/>
            <person name="Tsagkogeorga G."/>
            <person name="Konrad A."/>
            <person name="Singh S."/>
            <person name="Jensen M.F."/>
            <person name="Cong E.H."/>
            <person name="Eikeseth-Otteraa H."/>
            <person name="Noel B."/>
            <person name="Anthouard V."/>
            <person name="Porcel B.M."/>
            <person name="Kachouri-Lafond R."/>
            <person name="Nishino A."/>
            <person name="Ugolini M."/>
            <person name="Chourrout P."/>
            <person name="Nishida H."/>
            <person name="Aasland R."/>
            <person name="Huzurbazar S."/>
            <person name="Westhof E."/>
            <person name="Delsuc F."/>
            <person name="Lehrach H."/>
            <person name="Reinhardt R."/>
            <person name="Weissenbach J."/>
            <person name="Roy S.W."/>
            <person name="Artiguenave F."/>
            <person name="Postlethwait J.H."/>
            <person name="Manak J.R."/>
            <person name="Thompson E.M."/>
            <person name="Jaillon O."/>
            <person name="Du Pasquier L."/>
            <person name="Boudinot P."/>
            <person name="Liberles D.A."/>
            <person name="Volff J.N."/>
            <person name="Philippe H."/>
            <person name="Lenhard B."/>
            <person name="Roest Crollius H."/>
            <person name="Wincker P."/>
            <person name="Chourrout D."/>
        </authorList>
    </citation>
    <scope>NUCLEOTIDE SEQUENCE [LARGE SCALE GENOMIC DNA]</scope>
</reference>
<gene>
    <name evidence="1" type="ORF">GSOID_T00021726001</name>
</gene>